<dbReference type="Pfam" id="PF00022">
    <property type="entry name" value="Actin"/>
    <property type="match status" value="2"/>
</dbReference>
<evidence type="ECO:0000313" key="2">
    <source>
        <dbReference type="Proteomes" id="UP000236333"/>
    </source>
</evidence>
<dbReference type="EMBL" id="PGGS01000287">
    <property type="protein sequence ID" value="PNH05679.1"/>
    <property type="molecule type" value="Genomic_DNA"/>
</dbReference>
<sequence>MGEVFFQPGLLNTFGGLTAPPDARSLQEVVLETINKCDVDVRKDMFSSAMLTGGTSLVPGLRERLEKELSELVPPAAKVKIVAPVNQIERRFSVWIGCNRGQAFGDDVDDGDALSNKEAPRGGYLTVAQVRAAPPCGSILATLGTFQQLWMSKKEYAEHGAPLINRKCP</sequence>
<name>A0A2J7ZZI5_9CHLO</name>
<reference evidence="1 2" key="1">
    <citation type="journal article" date="2017" name="Mol. Biol. Evol.">
        <title>The 4-celled Tetrabaena socialis nuclear genome reveals the essential components for genetic control of cell number at the origin of multicellularity in the volvocine lineage.</title>
        <authorList>
            <person name="Featherston J."/>
            <person name="Arakaki Y."/>
            <person name="Hanschen E.R."/>
            <person name="Ferris P.J."/>
            <person name="Michod R.E."/>
            <person name="Olson B.J.S.C."/>
            <person name="Nozaki H."/>
            <person name="Durand P.M."/>
        </authorList>
    </citation>
    <scope>NUCLEOTIDE SEQUENCE [LARGE SCALE GENOMIC DNA]</scope>
    <source>
        <strain evidence="1 2">NIES-571</strain>
    </source>
</reference>
<keyword evidence="2" id="KW-1185">Reference proteome</keyword>
<dbReference type="SUPFAM" id="SSF53067">
    <property type="entry name" value="Actin-like ATPase domain"/>
    <property type="match status" value="2"/>
</dbReference>
<protein>
    <submittedName>
        <fullName evidence="1">Actin-related protein 4</fullName>
    </submittedName>
</protein>
<dbReference type="Gene3D" id="3.30.420.40">
    <property type="match status" value="2"/>
</dbReference>
<dbReference type="OrthoDB" id="5132116at2759"/>
<gene>
    <name evidence="1" type="ORF">TSOC_008038</name>
</gene>
<dbReference type="AlphaFoldDB" id="A0A2J7ZZI5"/>
<accession>A0A2J7ZZI5</accession>
<dbReference type="InterPro" id="IPR043129">
    <property type="entry name" value="ATPase_NBD"/>
</dbReference>
<proteinExistence type="predicted"/>
<dbReference type="PANTHER" id="PTHR11937">
    <property type="entry name" value="ACTIN"/>
    <property type="match status" value="1"/>
</dbReference>
<organism evidence="1 2">
    <name type="scientific">Tetrabaena socialis</name>
    <dbReference type="NCBI Taxonomy" id="47790"/>
    <lineage>
        <taxon>Eukaryota</taxon>
        <taxon>Viridiplantae</taxon>
        <taxon>Chlorophyta</taxon>
        <taxon>core chlorophytes</taxon>
        <taxon>Chlorophyceae</taxon>
        <taxon>CS clade</taxon>
        <taxon>Chlamydomonadales</taxon>
        <taxon>Tetrabaenaceae</taxon>
        <taxon>Tetrabaena</taxon>
    </lineage>
</organism>
<comment type="caution">
    <text evidence="1">The sequence shown here is derived from an EMBL/GenBank/DDBJ whole genome shotgun (WGS) entry which is preliminary data.</text>
</comment>
<evidence type="ECO:0000313" key="1">
    <source>
        <dbReference type="EMBL" id="PNH05679.1"/>
    </source>
</evidence>
<dbReference type="Proteomes" id="UP000236333">
    <property type="component" value="Unassembled WGS sequence"/>
</dbReference>
<dbReference type="InterPro" id="IPR004000">
    <property type="entry name" value="Actin"/>
</dbReference>